<feature type="domain" description="HTH araC/xylS-type" evidence="4">
    <location>
        <begin position="219"/>
        <end position="320"/>
    </location>
</feature>
<dbReference type="PANTHER" id="PTHR46796">
    <property type="entry name" value="HTH-TYPE TRANSCRIPTIONAL ACTIVATOR RHAS-RELATED"/>
    <property type="match status" value="1"/>
</dbReference>
<dbReference type="Pfam" id="PF12833">
    <property type="entry name" value="HTH_18"/>
    <property type="match status" value="1"/>
</dbReference>
<evidence type="ECO:0000256" key="2">
    <source>
        <dbReference type="ARBA" id="ARBA00023125"/>
    </source>
</evidence>
<dbReference type="Proteomes" id="UP000240429">
    <property type="component" value="Unassembled WGS sequence"/>
</dbReference>
<gene>
    <name evidence="5" type="ORF">C6Y14_03265</name>
</gene>
<evidence type="ECO:0000256" key="1">
    <source>
        <dbReference type="ARBA" id="ARBA00023015"/>
    </source>
</evidence>
<dbReference type="InterPro" id="IPR050204">
    <property type="entry name" value="AraC_XylS_family_regulators"/>
</dbReference>
<evidence type="ECO:0000313" key="6">
    <source>
        <dbReference type="Proteomes" id="UP000240429"/>
    </source>
</evidence>
<dbReference type="AlphaFoldDB" id="A0A2P8QFS5"/>
<dbReference type="Gene3D" id="1.10.10.60">
    <property type="entry name" value="Homeodomain-like"/>
    <property type="match status" value="1"/>
</dbReference>
<keyword evidence="6" id="KW-1185">Reference proteome</keyword>
<name>A0A2P8QFS5_9ACTN</name>
<dbReference type="RefSeq" id="WP_107014869.1">
    <property type="nucleotide sequence ID" value="NZ_KZ679038.1"/>
</dbReference>
<dbReference type="InterPro" id="IPR009057">
    <property type="entry name" value="Homeodomain-like_sf"/>
</dbReference>
<accession>A0A2P8QFS5</accession>
<reference evidence="5 6" key="1">
    <citation type="submission" date="2018-03" db="EMBL/GenBank/DDBJ databases">
        <title>Streptomyces dioscori sp. nov., a novel endophytic actinobacterium isolated from bulbil of Dioscorea bulbifera L.</title>
        <authorList>
            <person name="Zhikuan W."/>
        </authorList>
    </citation>
    <scope>NUCLEOTIDE SEQUENCE [LARGE SCALE GENOMIC DNA]</scope>
    <source>
        <strain evidence="5 6">A217</strain>
    </source>
</reference>
<dbReference type="PRINTS" id="PR00032">
    <property type="entry name" value="HTHARAC"/>
</dbReference>
<comment type="caution">
    <text evidence="5">The sequence shown here is derived from an EMBL/GenBank/DDBJ whole genome shotgun (WGS) entry which is preliminary data.</text>
</comment>
<proteinExistence type="predicted"/>
<dbReference type="SUPFAM" id="SSF46689">
    <property type="entry name" value="Homeodomain-like"/>
    <property type="match status" value="1"/>
</dbReference>
<dbReference type="GO" id="GO:0043565">
    <property type="term" value="F:sequence-specific DNA binding"/>
    <property type="evidence" value="ECO:0007669"/>
    <property type="project" value="InterPro"/>
</dbReference>
<evidence type="ECO:0000259" key="4">
    <source>
        <dbReference type="PROSITE" id="PS01124"/>
    </source>
</evidence>
<dbReference type="InterPro" id="IPR020449">
    <property type="entry name" value="Tscrpt_reg_AraC-type_HTH"/>
</dbReference>
<evidence type="ECO:0000313" key="5">
    <source>
        <dbReference type="EMBL" id="PSM45112.1"/>
    </source>
</evidence>
<dbReference type="SMART" id="SM00342">
    <property type="entry name" value="HTH_ARAC"/>
    <property type="match status" value="1"/>
</dbReference>
<dbReference type="GO" id="GO:0003700">
    <property type="term" value="F:DNA-binding transcription factor activity"/>
    <property type="evidence" value="ECO:0007669"/>
    <property type="project" value="InterPro"/>
</dbReference>
<dbReference type="InterPro" id="IPR035418">
    <property type="entry name" value="AraC-bd_2"/>
</dbReference>
<organism evidence="5 6">
    <name type="scientific">Streptomyces dioscori</name>
    <dbReference type="NCBI Taxonomy" id="2109333"/>
    <lineage>
        <taxon>Bacteria</taxon>
        <taxon>Bacillati</taxon>
        <taxon>Actinomycetota</taxon>
        <taxon>Actinomycetes</taxon>
        <taxon>Kitasatosporales</taxon>
        <taxon>Streptomycetaceae</taxon>
        <taxon>Streptomyces</taxon>
        <taxon>Streptomyces aurantiacus group</taxon>
    </lineage>
</organism>
<dbReference type="EMBL" id="PYBJ01000001">
    <property type="protein sequence ID" value="PSM45112.1"/>
    <property type="molecule type" value="Genomic_DNA"/>
</dbReference>
<dbReference type="Pfam" id="PF14525">
    <property type="entry name" value="AraC_binding_2"/>
    <property type="match status" value="1"/>
</dbReference>
<dbReference type="InterPro" id="IPR018060">
    <property type="entry name" value="HTH_AraC"/>
</dbReference>
<protein>
    <recommendedName>
        <fullName evidence="4">HTH araC/xylS-type domain-containing protein</fullName>
    </recommendedName>
</protein>
<dbReference type="PANTHER" id="PTHR46796:SF6">
    <property type="entry name" value="ARAC SUBFAMILY"/>
    <property type="match status" value="1"/>
</dbReference>
<dbReference type="OrthoDB" id="9799345at2"/>
<evidence type="ECO:0000256" key="3">
    <source>
        <dbReference type="ARBA" id="ARBA00023163"/>
    </source>
</evidence>
<keyword evidence="1" id="KW-0805">Transcription regulation</keyword>
<keyword evidence="2" id="KW-0238">DNA-binding</keyword>
<dbReference type="PROSITE" id="PS01124">
    <property type="entry name" value="HTH_ARAC_FAMILY_2"/>
    <property type="match status" value="1"/>
</dbReference>
<sequence>MDVVSTAEVSPEERFAFWREVSSKLWVPYDARCERRVERAFRAQVGISQLGSLQATLMTTMVHSVHRTPKLIRQADPEVLKLGCIVRGGGRITQDGRCTEFGVGDLLLFDPSRPYLAGFAPEVRGSQQLLLLRFPRSLLPLPHRDVRRLSAVRIPGGKGVGALSSHFLMQLARRMRELSPADTARLSTLTLDVLTAALANALDAQSTVPSHTTRRALMARIHAFIRENLGDARLAPEVIAAAHNISLRYLHKLFHEEGHTVAGWVRERRLEQCRRDLADARLATRPIGAVAARWGFASPAHFSQVFRGSYGLSPREFRRQCTETKDLCAHA</sequence>
<keyword evidence="3" id="KW-0804">Transcription</keyword>